<dbReference type="Gene3D" id="3.10.20.70">
    <property type="entry name" value="Glutamine synthetase, N-terminal domain"/>
    <property type="match status" value="1"/>
</dbReference>
<comment type="subunit">
    <text evidence="7">Oligomer of 12 subunits arranged in the form of two hexagons.</text>
</comment>
<evidence type="ECO:0000259" key="9">
    <source>
        <dbReference type="PROSITE" id="PS51986"/>
    </source>
</evidence>
<sequence length="468" mass="50963">MSANTLGLIKESEAKWVDLRFTDTKGKEQHVSIPSAEVDGEFFEEGKMFDGSSISGWKGINESDMILMPDDESAFLDPFTDEATVILRCNIVEPSTGQGYERDPRSIASRAEEYLKSTGLGDTALFGPEPEFFVFDDITWGAEMGGAFYKINSEEAAWSSGNVFSEGNMGHRPGVKGGYFPVPPVDSLHDVRAAMCSAMEQMGLEIEVHHHEVGTAGQCEIGVGANTLVKKADEVQILKYAVHNVAHAYGKTATFMPKPLVGDNGSGMHIHQSFSKDGVNQFAGDGYSGLSETALYYVGGIIKHARAINAFANAATNSYKRLVPGFEAPVILAYSARNRSASIRIPYVPSPKGKRIEARFPDATANPYLVFSAMLMAGLDGIKNKIHPGDPADKDLYDLPAEEVAEFPTVASSLEMALDALDADRAFLTEGGVFTDDAIDAYIELKREEVERLNMTTHPVEFDMYYSV</sequence>
<reference evidence="12" key="1">
    <citation type="journal article" date="2019" name="Int. J. Syst. Evol. Microbiol.">
        <title>The Global Catalogue of Microorganisms (GCM) 10K type strain sequencing project: providing services to taxonomists for standard genome sequencing and annotation.</title>
        <authorList>
            <consortium name="The Broad Institute Genomics Platform"/>
            <consortium name="The Broad Institute Genome Sequencing Center for Infectious Disease"/>
            <person name="Wu L."/>
            <person name="Ma J."/>
        </authorList>
    </citation>
    <scope>NUCLEOTIDE SEQUENCE [LARGE SCALE GENOMIC DNA]</scope>
    <source>
        <strain evidence="12">KCTC 12848</strain>
    </source>
</reference>
<dbReference type="PROSITE" id="PS51986">
    <property type="entry name" value="GS_BETA_GRASP"/>
    <property type="match status" value="1"/>
</dbReference>
<keyword evidence="12" id="KW-1185">Reference proteome</keyword>
<keyword evidence="8 11" id="KW-0436">Ligase</keyword>
<protein>
    <recommendedName>
        <fullName evidence="3 8">Glutamine synthetase</fullName>
        <ecNumber evidence="2 8">6.3.1.2</ecNumber>
    </recommendedName>
</protein>
<dbReference type="SUPFAM" id="SSF55931">
    <property type="entry name" value="Glutamine synthetase/guanido kinase"/>
    <property type="match status" value="1"/>
</dbReference>
<accession>A0ABW5EFC4</accession>
<dbReference type="GO" id="GO:0004356">
    <property type="term" value="F:glutamine synthetase activity"/>
    <property type="evidence" value="ECO:0007669"/>
    <property type="project" value="UniProtKB-EC"/>
</dbReference>
<dbReference type="Pfam" id="PF03951">
    <property type="entry name" value="Gln-synt_N"/>
    <property type="match status" value="1"/>
</dbReference>
<evidence type="ECO:0000256" key="8">
    <source>
        <dbReference type="RuleBase" id="RU004356"/>
    </source>
</evidence>
<comment type="catalytic activity">
    <reaction evidence="4 8">
        <text>L-glutamate + NH4(+) + ATP = L-glutamine + ADP + phosphate + H(+)</text>
        <dbReference type="Rhea" id="RHEA:16169"/>
        <dbReference type="ChEBI" id="CHEBI:15378"/>
        <dbReference type="ChEBI" id="CHEBI:28938"/>
        <dbReference type="ChEBI" id="CHEBI:29985"/>
        <dbReference type="ChEBI" id="CHEBI:30616"/>
        <dbReference type="ChEBI" id="CHEBI:43474"/>
        <dbReference type="ChEBI" id="CHEBI:58359"/>
        <dbReference type="ChEBI" id="CHEBI:456216"/>
        <dbReference type="EC" id="6.3.1.2"/>
    </reaction>
</comment>
<keyword evidence="7" id="KW-0963">Cytoplasm</keyword>
<dbReference type="PROSITE" id="PS00181">
    <property type="entry name" value="GLNA_ATP"/>
    <property type="match status" value="1"/>
</dbReference>
<dbReference type="EMBL" id="JBHUJD010000024">
    <property type="protein sequence ID" value="MFD2311877.1"/>
    <property type="molecule type" value="Genomic_DNA"/>
</dbReference>
<dbReference type="InterPro" id="IPR027302">
    <property type="entry name" value="Gln_synth_N_conserv_site"/>
</dbReference>
<dbReference type="InterPro" id="IPR014746">
    <property type="entry name" value="Gln_synth/guanido_kin_cat_dom"/>
</dbReference>
<dbReference type="NCBIfam" id="NF007006">
    <property type="entry name" value="PRK09469.1"/>
    <property type="match status" value="1"/>
</dbReference>
<evidence type="ECO:0000256" key="4">
    <source>
        <dbReference type="ARBA" id="ARBA00049436"/>
    </source>
</evidence>
<evidence type="ECO:0000256" key="2">
    <source>
        <dbReference type="ARBA" id="ARBA00012937"/>
    </source>
</evidence>
<dbReference type="Proteomes" id="UP001597425">
    <property type="component" value="Unassembled WGS sequence"/>
</dbReference>
<dbReference type="Gene3D" id="3.30.590.10">
    <property type="entry name" value="Glutamine synthetase/guanido kinase, catalytic domain"/>
    <property type="match status" value="1"/>
</dbReference>
<dbReference type="SUPFAM" id="SSF54368">
    <property type="entry name" value="Glutamine synthetase, N-terminal domain"/>
    <property type="match status" value="1"/>
</dbReference>
<dbReference type="PANTHER" id="PTHR43407:SF2">
    <property type="entry name" value="GLUTAMINE SYNTHETASE"/>
    <property type="match status" value="1"/>
</dbReference>
<proteinExistence type="inferred from homology"/>
<keyword evidence="8" id="KW-0067">ATP-binding</keyword>
<dbReference type="EC" id="6.3.1.2" evidence="2 8"/>
<gene>
    <name evidence="11" type="primary">glnA</name>
    <name evidence="11" type="ORF">ACFSKX_15715</name>
</gene>
<dbReference type="PROSITE" id="PS51987">
    <property type="entry name" value="GS_CATALYTIC"/>
    <property type="match status" value="1"/>
</dbReference>
<dbReference type="PANTHER" id="PTHR43407">
    <property type="entry name" value="GLUTAMINE SYNTHETASE"/>
    <property type="match status" value="1"/>
</dbReference>
<evidence type="ECO:0000256" key="5">
    <source>
        <dbReference type="PROSITE-ProRule" id="PRU01330"/>
    </source>
</evidence>
<dbReference type="Pfam" id="PF00120">
    <property type="entry name" value="Gln-synt_C"/>
    <property type="match status" value="1"/>
</dbReference>
<dbReference type="RefSeq" id="WP_265722675.1">
    <property type="nucleotide sequence ID" value="NZ_JAPIVK010000027.1"/>
</dbReference>
<evidence type="ECO:0000256" key="3">
    <source>
        <dbReference type="ARBA" id="ARBA00021364"/>
    </source>
</evidence>
<comment type="similarity">
    <text evidence="1 5 6">Belongs to the glutamine synthetase family.</text>
</comment>
<evidence type="ECO:0000256" key="1">
    <source>
        <dbReference type="ARBA" id="ARBA00009897"/>
    </source>
</evidence>
<evidence type="ECO:0000256" key="6">
    <source>
        <dbReference type="RuleBase" id="RU000384"/>
    </source>
</evidence>
<dbReference type="InterPro" id="IPR004809">
    <property type="entry name" value="Gln_synth_I"/>
</dbReference>
<dbReference type="PROSITE" id="PS00182">
    <property type="entry name" value="GLNA_ADENYLATION"/>
    <property type="match status" value="1"/>
</dbReference>
<comment type="subcellular location">
    <subcellularLocation>
        <location evidence="7">Cytoplasm</location>
    </subcellularLocation>
</comment>
<evidence type="ECO:0000313" key="11">
    <source>
        <dbReference type="EMBL" id="MFD2311877.1"/>
    </source>
</evidence>
<evidence type="ECO:0000313" key="12">
    <source>
        <dbReference type="Proteomes" id="UP001597425"/>
    </source>
</evidence>
<name>A0ABW5EFC4_9GAMM</name>
<feature type="domain" description="GS catalytic" evidence="10">
    <location>
        <begin position="104"/>
        <end position="468"/>
    </location>
</feature>
<evidence type="ECO:0000256" key="7">
    <source>
        <dbReference type="RuleBase" id="RU000387"/>
    </source>
</evidence>
<dbReference type="InterPro" id="IPR008146">
    <property type="entry name" value="Gln_synth_cat_dom"/>
</dbReference>
<dbReference type="InterPro" id="IPR036651">
    <property type="entry name" value="Gln_synt_N_sf"/>
</dbReference>
<organism evidence="11 12">
    <name type="scientific">Microbulbifer halophilus</name>
    <dbReference type="NCBI Taxonomy" id="453963"/>
    <lineage>
        <taxon>Bacteria</taxon>
        <taxon>Pseudomonadati</taxon>
        <taxon>Pseudomonadota</taxon>
        <taxon>Gammaproteobacteria</taxon>
        <taxon>Cellvibrionales</taxon>
        <taxon>Microbulbiferaceae</taxon>
        <taxon>Microbulbifer</taxon>
    </lineage>
</organism>
<dbReference type="NCBIfam" id="TIGR00653">
    <property type="entry name" value="GlnA"/>
    <property type="match status" value="1"/>
</dbReference>
<evidence type="ECO:0000259" key="10">
    <source>
        <dbReference type="PROSITE" id="PS51987"/>
    </source>
</evidence>
<keyword evidence="8" id="KW-0547">Nucleotide-binding</keyword>
<dbReference type="InterPro" id="IPR027303">
    <property type="entry name" value="Gln_synth_gly_rich_site"/>
</dbReference>
<comment type="caution">
    <text evidence="11">The sequence shown here is derived from an EMBL/GenBank/DDBJ whole genome shotgun (WGS) entry which is preliminary data.</text>
</comment>
<dbReference type="InterPro" id="IPR001637">
    <property type="entry name" value="Gln_synth_I_adenylation_site"/>
</dbReference>
<dbReference type="PROSITE" id="PS00180">
    <property type="entry name" value="GLNA_1"/>
    <property type="match status" value="1"/>
</dbReference>
<dbReference type="SMART" id="SM01230">
    <property type="entry name" value="Gln-synt_C"/>
    <property type="match status" value="1"/>
</dbReference>
<dbReference type="InterPro" id="IPR008147">
    <property type="entry name" value="Gln_synt_N"/>
</dbReference>
<feature type="domain" description="GS beta-grasp" evidence="9">
    <location>
        <begin position="12"/>
        <end position="96"/>
    </location>
</feature>